<dbReference type="Gene3D" id="3.30.860.10">
    <property type="entry name" value="30s Ribosomal Protein S19, Chain A"/>
    <property type="match status" value="1"/>
</dbReference>
<reference evidence="4" key="2">
    <citation type="journal article" date="2014" name="ISME J.">
        <title>Microbial stratification in low pH oxic and suboxic macroscopic growths along an acid mine drainage.</title>
        <authorList>
            <person name="Mendez-Garcia C."/>
            <person name="Mesa V."/>
            <person name="Sprenger R.R."/>
            <person name="Richter M."/>
            <person name="Diez M.S."/>
            <person name="Solano J."/>
            <person name="Bargiela R."/>
            <person name="Golyshina O.V."/>
            <person name="Manteca A."/>
            <person name="Ramos J.L."/>
            <person name="Gallego J.R."/>
            <person name="Llorente I."/>
            <person name="Martins Dos Santos V.A."/>
            <person name="Jensen O.N."/>
            <person name="Pelaez A.I."/>
            <person name="Sanchez J."/>
            <person name="Ferrer M."/>
        </authorList>
    </citation>
    <scope>NUCLEOTIDE SEQUENCE</scope>
</reference>
<dbReference type="GO" id="GO:0003735">
    <property type="term" value="F:structural constituent of ribosome"/>
    <property type="evidence" value="ECO:0007669"/>
    <property type="project" value="InterPro"/>
</dbReference>
<dbReference type="Pfam" id="PF00203">
    <property type="entry name" value="Ribosomal_S19"/>
    <property type="match status" value="1"/>
</dbReference>
<dbReference type="PANTHER" id="PTHR11880">
    <property type="entry name" value="RIBOSOMAL PROTEIN S19P FAMILY MEMBER"/>
    <property type="match status" value="1"/>
</dbReference>
<sequence>MAKRTRKKGAELRKKKEFTLRGKTLPELAALPLPELAKLLTSRARRTLTRGFNADQQILIQRLSEAPSGGKAVRTHNRDVLVLPAFVGKRVAIFSGKEFRDVEIRPEMIGHYLGEFCLTRNFSKHSGPGVGATRSSKFMPLK</sequence>
<evidence type="ECO:0000256" key="2">
    <source>
        <dbReference type="ARBA" id="ARBA00022980"/>
    </source>
</evidence>
<dbReference type="InterPro" id="IPR005713">
    <property type="entry name" value="Ribosomal_uS19_euk/arc"/>
</dbReference>
<proteinExistence type="inferred from homology"/>
<dbReference type="AlphaFoldDB" id="T1B874"/>
<dbReference type="HAMAP" id="MF_00531">
    <property type="entry name" value="Ribosomal_uS19"/>
    <property type="match status" value="1"/>
</dbReference>
<dbReference type="InterPro" id="IPR020934">
    <property type="entry name" value="Ribosomal_uS19_CS"/>
</dbReference>
<dbReference type="NCBIfam" id="TIGR01025">
    <property type="entry name" value="uS19_arch"/>
    <property type="match status" value="1"/>
</dbReference>
<dbReference type="PROSITE" id="PS00323">
    <property type="entry name" value="RIBOSOMAL_S19"/>
    <property type="match status" value="1"/>
</dbReference>
<gene>
    <name evidence="4" type="ORF">B1B_11750</name>
</gene>
<dbReference type="SUPFAM" id="SSF54570">
    <property type="entry name" value="Ribosomal protein S19"/>
    <property type="match status" value="1"/>
</dbReference>
<keyword evidence="3" id="KW-0687">Ribonucleoprotein</keyword>
<dbReference type="NCBIfam" id="NF003121">
    <property type="entry name" value="PRK04038.1"/>
    <property type="match status" value="1"/>
</dbReference>
<dbReference type="GO" id="GO:0000028">
    <property type="term" value="P:ribosomal small subunit assembly"/>
    <property type="evidence" value="ECO:0007669"/>
    <property type="project" value="TreeGrafter"/>
</dbReference>
<dbReference type="GO" id="GO:0003723">
    <property type="term" value="F:RNA binding"/>
    <property type="evidence" value="ECO:0007669"/>
    <property type="project" value="InterPro"/>
</dbReference>
<protein>
    <submittedName>
        <fullName evidence="4">Ribosomal protein S15, eukaryotic/archaeal</fullName>
    </submittedName>
</protein>
<reference evidence="4" key="1">
    <citation type="submission" date="2013-08" db="EMBL/GenBank/DDBJ databases">
        <authorList>
            <person name="Mendez C."/>
            <person name="Richter M."/>
            <person name="Ferrer M."/>
            <person name="Sanchez J."/>
        </authorList>
    </citation>
    <scope>NUCLEOTIDE SEQUENCE</scope>
</reference>
<evidence type="ECO:0000256" key="3">
    <source>
        <dbReference type="ARBA" id="ARBA00023274"/>
    </source>
</evidence>
<dbReference type="EMBL" id="AUZY01007662">
    <property type="protein sequence ID" value="EQD49224.1"/>
    <property type="molecule type" value="Genomic_DNA"/>
</dbReference>
<dbReference type="InterPro" id="IPR002222">
    <property type="entry name" value="Ribosomal_uS19"/>
</dbReference>
<evidence type="ECO:0000313" key="4">
    <source>
        <dbReference type="EMBL" id="EQD49224.1"/>
    </source>
</evidence>
<comment type="similarity">
    <text evidence="1">Belongs to the universal ribosomal protein uS19 family.</text>
</comment>
<accession>T1B874</accession>
<name>T1B874_9ZZZZ</name>
<evidence type="ECO:0000256" key="1">
    <source>
        <dbReference type="ARBA" id="ARBA00007345"/>
    </source>
</evidence>
<organism evidence="4">
    <name type="scientific">mine drainage metagenome</name>
    <dbReference type="NCBI Taxonomy" id="410659"/>
    <lineage>
        <taxon>unclassified sequences</taxon>
        <taxon>metagenomes</taxon>
        <taxon>ecological metagenomes</taxon>
    </lineage>
</organism>
<dbReference type="GO" id="GO:0022627">
    <property type="term" value="C:cytosolic small ribosomal subunit"/>
    <property type="evidence" value="ECO:0007669"/>
    <property type="project" value="TreeGrafter"/>
</dbReference>
<dbReference type="PRINTS" id="PR00975">
    <property type="entry name" value="RIBOSOMALS19"/>
</dbReference>
<dbReference type="PANTHER" id="PTHR11880:SF2">
    <property type="entry name" value="SMALL RIBOSOMAL SUBUNIT PROTEIN US19"/>
    <property type="match status" value="1"/>
</dbReference>
<dbReference type="InterPro" id="IPR023575">
    <property type="entry name" value="Ribosomal_uS19_SF"/>
</dbReference>
<dbReference type="PIRSF" id="PIRSF002144">
    <property type="entry name" value="Ribosomal_S19"/>
    <property type="match status" value="1"/>
</dbReference>
<keyword evidence="2 4" id="KW-0689">Ribosomal protein</keyword>
<comment type="caution">
    <text evidence="4">The sequence shown here is derived from an EMBL/GenBank/DDBJ whole genome shotgun (WGS) entry which is preliminary data.</text>
</comment>
<dbReference type="GO" id="GO:0006412">
    <property type="term" value="P:translation"/>
    <property type="evidence" value="ECO:0007669"/>
    <property type="project" value="InterPro"/>
</dbReference>